<evidence type="ECO:0008006" key="2">
    <source>
        <dbReference type="Google" id="ProtNLM"/>
    </source>
</evidence>
<comment type="caution">
    <text evidence="1">The sequence shown here is derived from an EMBL/GenBank/DDBJ whole genome shotgun (WGS) entry which is preliminary data.</text>
</comment>
<accession>X0UPD2</accession>
<sequence>TLMLSEGTEFVYGENAQENSLLTRGASQNHIWLHVASAPSTHGVLRTDAPAKSEILEAAAIVKQHSKSKDYARVGVEYIQVKYVKIVNDAGGAELKKRAKKVYV</sequence>
<reference evidence="1" key="1">
    <citation type="journal article" date="2014" name="Front. Microbiol.">
        <title>High frequency of phylogenetically diverse reductive dehalogenase-homologous genes in deep subseafloor sedimentary metagenomes.</title>
        <authorList>
            <person name="Kawai M."/>
            <person name="Futagami T."/>
            <person name="Toyoda A."/>
            <person name="Takaki Y."/>
            <person name="Nishi S."/>
            <person name="Hori S."/>
            <person name="Arai W."/>
            <person name="Tsubouchi T."/>
            <person name="Morono Y."/>
            <person name="Uchiyama I."/>
            <person name="Ito T."/>
            <person name="Fujiyama A."/>
            <person name="Inagaki F."/>
            <person name="Takami H."/>
        </authorList>
    </citation>
    <scope>NUCLEOTIDE SEQUENCE</scope>
    <source>
        <strain evidence="1">Expedition CK06-06</strain>
    </source>
</reference>
<organism evidence="1">
    <name type="scientific">marine sediment metagenome</name>
    <dbReference type="NCBI Taxonomy" id="412755"/>
    <lineage>
        <taxon>unclassified sequences</taxon>
        <taxon>metagenomes</taxon>
        <taxon>ecological metagenomes</taxon>
    </lineage>
</organism>
<protein>
    <recommendedName>
        <fullName evidence="2">NFACT RNA-binding domain-containing protein</fullName>
    </recommendedName>
</protein>
<gene>
    <name evidence="1" type="ORF">S01H1_46383</name>
</gene>
<feature type="non-terminal residue" evidence="1">
    <location>
        <position position="1"/>
    </location>
</feature>
<proteinExistence type="predicted"/>
<evidence type="ECO:0000313" key="1">
    <source>
        <dbReference type="EMBL" id="GAG07510.1"/>
    </source>
</evidence>
<dbReference type="AlphaFoldDB" id="X0UPD2"/>
<name>X0UPD2_9ZZZZ</name>
<dbReference type="EMBL" id="BARS01029699">
    <property type="protein sequence ID" value="GAG07510.1"/>
    <property type="molecule type" value="Genomic_DNA"/>
</dbReference>